<dbReference type="VEuPathDB" id="FungiDB:SPBR_02262"/>
<feature type="transmembrane region" description="Helical" evidence="6">
    <location>
        <begin position="218"/>
        <end position="238"/>
    </location>
</feature>
<evidence type="ECO:0000256" key="4">
    <source>
        <dbReference type="ARBA" id="ARBA00023136"/>
    </source>
</evidence>
<proteinExistence type="predicted"/>
<feature type="region of interest" description="Disordered" evidence="5">
    <location>
        <begin position="1"/>
        <end position="53"/>
    </location>
</feature>
<dbReference type="Proteomes" id="UP000031575">
    <property type="component" value="Unassembled WGS sequence"/>
</dbReference>
<comment type="caution">
    <text evidence="8">The sequence shown here is derived from an EMBL/GenBank/DDBJ whole genome shotgun (WGS) entry which is preliminary data.</text>
</comment>
<keyword evidence="3 6" id="KW-1133">Transmembrane helix</keyword>
<dbReference type="SUPFAM" id="SSF103473">
    <property type="entry name" value="MFS general substrate transporter"/>
    <property type="match status" value="1"/>
</dbReference>
<evidence type="ECO:0000256" key="6">
    <source>
        <dbReference type="SAM" id="Phobius"/>
    </source>
</evidence>
<dbReference type="PROSITE" id="PS50850">
    <property type="entry name" value="MFS"/>
    <property type="match status" value="1"/>
</dbReference>
<feature type="transmembrane region" description="Helical" evidence="6">
    <location>
        <begin position="401"/>
        <end position="425"/>
    </location>
</feature>
<feature type="transmembrane region" description="Helical" evidence="6">
    <location>
        <begin position="158"/>
        <end position="180"/>
    </location>
</feature>
<evidence type="ECO:0000259" key="7">
    <source>
        <dbReference type="PROSITE" id="PS50850"/>
    </source>
</evidence>
<accession>A0A0C2F2X6</accession>
<feature type="transmembrane region" description="Helical" evidence="6">
    <location>
        <begin position="97"/>
        <end position="116"/>
    </location>
</feature>
<gene>
    <name evidence="8" type="ORF">SPBR_02262</name>
</gene>
<dbReference type="Gene3D" id="1.20.1250.20">
    <property type="entry name" value="MFS general substrate transporter like domains"/>
    <property type="match status" value="1"/>
</dbReference>
<dbReference type="OrthoDB" id="2585655at2759"/>
<keyword evidence="2 6" id="KW-0812">Transmembrane</keyword>
<feature type="domain" description="Major facilitator superfamily (MFS) profile" evidence="7">
    <location>
        <begin position="62"/>
        <end position="487"/>
    </location>
</feature>
<dbReference type="InterPro" id="IPR036259">
    <property type="entry name" value="MFS_trans_sf"/>
</dbReference>
<evidence type="ECO:0000256" key="5">
    <source>
        <dbReference type="SAM" id="MobiDB-lite"/>
    </source>
</evidence>
<dbReference type="PANTHER" id="PTHR23502">
    <property type="entry name" value="MAJOR FACILITATOR SUPERFAMILY"/>
    <property type="match status" value="1"/>
</dbReference>
<feature type="transmembrane region" description="Helical" evidence="6">
    <location>
        <begin position="287"/>
        <end position="308"/>
    </location>
</feature>
<dbReference type="EMBL" id="AWTV01000006">
    <property type="protein sequence ID" value="KIH93234.1"/>
    <property type="molecule type" value="Genomic_DNA"/>
</dbReference>
<feature type="transmembrane region" description="Helical" evidence="6">
    <location>
        <begin position="187"/>
        <end position="206"/>
    </location>
</feature>
<dbReference type="GO" id="GO:0022857">
    <property type="term" value="F:transmembrane transporter activity"/>
    <property type="evidence" value="ECO:0007669"/>
    <property type="project" value="InterPro"/>
</dbReference>
<organism evidence="8 9">
    <name type="scientific">Sporothrix brasiliensis 5110</name>
    <dbReference type="NCBI Taxonomy" id="1398154"/>
    <lineage>
        <taxon>Eukaryota</taxon>
        <taxon>Fungi</taxon>
        <taxon>Dikarya</taxon>
        <taxon>Ascomycota</taxon>
        <taxon>Pezizomycotina</taxon>
        <taxon>Sordariomycetes</taxon>
        <taxon>Sordariomycetidae</taxon>
        <taxon>Ophiostomatales</taxon>
        <taxon>Ophiostomataceae</taxon>
        <taxon>Sporothrix</taxon>
    </lineage>
</organism>
<dbReference type="InterPro" id="IPR011701">
    <property type="entry name" value="MFS"/>
</dbReference>
<feature type="compositionally biased region" description="Basic and acidic residues" evidence="5">
    <location>
        <begin position="16"/>
        <end position="27"/>
    </location>
</feature>
<dbReference type="HOGENOM" id="CLU_351660_0_0_1"/>
<evidence type="ECO:0000256" key="2">
    <source>
        <dbReference type="ARBA" id="ARBA00022692"/>
    </source>
</evidence>
<keyword evidence="4 6" id="KW-0472">Membrane</keyword>
<dbReference type="InterPro" id="IPR020846">
    <property type="entry name" value="MFS_dom"/>
</dbReference>
<reference evidence="8 9" key="1">
    <citation type="journal article" date="2014" name="BMC Genomics">
        <title>Comparative genomics of the major fungal agents of human and animal Sporotrichosis: Sporothrix schenckii and Sporothrix brasiliensis.</title>
        <authorList>
            <person name="Teixeira M.M."/>
            <person name="de Almeida L.G."/>
            <person name="Kubitschek-Barreira P."/>
            <person name="Alves F.L."/>
            <person name="Kioshima E.S."/>
            <person name="Abadio A.K."/>
            <person name="Fernandes L."/>
            <person name="Derengowski L.S."/>
            <person name="Ferreira K.S."/>
            <person name="Souza R.C."/>
            <person name="Ruiz J.C."/>
            <person name="de Andrade N.C."/>
            <person name="Paes H.C."/>
            <person name="Nicola A.M."/>
            <person name="Albuquerque P."/>
            <person name="Gerber A.L."/>
            <person name="Martins V.P."/>
            <person name="Peconick L.D."/>
            <person name="Neto A.V."/>
            <person name="Chaucanez C.B."/>
            <person name="Silva P.A."/>
            <person name="Cunha O.L."/>
            <person name="de Oliveira F.F."/>
            <person name="dos Santos T.C."/>
            <person name="Barros A.L."/>
            <person name="Soares M.A."/>
            <person name="de Oliveira L.M."/>
            <person name="Marini M.M."/>
            <person name="Villalobos-Duno H."/>
            <person name="Cunha M.M."/>
            <person name="de Hoog S."/>
            <person name="da Silveira J.F."/>
            <person name="Henrissat B."/>
            <person name="Nino-Vega G.A."/>
            <person name="Cisalpino P.S."/>
            <person name="Mora-Montes H.M."/>
            <person name="Almeida S.R."/>
            <person name="Stajich J.E."/>
            <person name="Lopes-Bezerra L.M."/>
            <person name="Vasconcelos A.T."/>
            <person name="Felipe M.S."/>
        </authorList>
    </citation>
    <scope>NUCLEOTIDE SEQUENCE [LARGE SCALE GENOMIC DNA]</scope>
    <source>
        <strain evidence="8 9">5110</strain>
    </source>
</reference>
<evidence type="ECO:0000313" key="9">
    <source>
        <dbReference type="Proteomes" id="UP000031575"/>
    </source>
</evidence>
<dbReference type="RefSeq" id="XP_040621244.1">
    <property type="nucleotide sequence ID" value="XM_040760565.1"/>
</dbReference>
<keyword evidence="9" id="KW-1185">Reference proteome</keyword>
<dbReference type="GO" id="GO:0005886">
    <property type="term" value="C:plasma membrane"/>
    <property type="evidence" value="ECO:0007669"/>
    <property type="project" value="TreeGrafter"/>
</dbReference>
<dbReference type="AlphaFoldDB" id="A0A0C2F2X6"/>
<comment type="subcellular location">
    <subcellularLocation>
        <location evidence="1">Membrane</location>
        <topology evidence="1">Multi-pass membrane protein</topology>
    </subcellularLocation>
</comment>
<dbReference type="GeneID" id="63675486"/>
<feature type="transmembrane region" description="Helical" evidence="6">
    <location>
        <begin position="61"/>
        <end position="85"/>
    </location>
</feature>
<feature type="transmembrane region" description="Helical" evidence="6">
    <location>
        <begin position="437"/>
        <end position="460"/>
    </location>
</feature>
<feature type="transmembrane region" description="Helical" evidence="6">
    <location>
        <begin position="128"/>
        <end position="146"/>
    </location>
</feature>
<evidence type="ECO:0000256" key="3">
    <source>
        <dbReference type="ARBA" id="ARBA00022989"/>
    </source>
</evidence>
<dbReference type="PANTHER" id="PTHR23502:SF34">
    <property type="entry name" value="PROTEIN HOL1"/>
    <property type="match status" value="1"/>
</dbReference>
<name>A0A0C2F2X6_9PEZI</name>
<feature type="transmembrane region" description="Helical" evidence="6">
    <location>
        <begin position="328"/>
        <end position="351"/>
    </location>
</feature>
<evidence type="ECO:0000313" key="8">
    <source>
        <dbReference type="EMBL" id="KIH93234.1"/>
    </source>
</evidence>
<protein>
    <recommendedName>
        <fullName evidence="7">Major facilitator superfamily (MFS) profile domain-containing protein</fullName>
    </recommendedName>
</protein>
<evidence type="ECO:0000256" key="1">
    <source>
        <dbReference type="ARBA" id="ARBA00004141"/>
    </source>
</evidence>
<sequence length="800" mass="86432">MGQPGAIDIQEQPSSEDFRSEKHDKPEPAFLKATRDGIPLHPQPSDDPEDPLNWSPLRKHAALVVLAMESLIIKFSNTVIAPGAHTLAAQFGTAASTASYIGSAPSVLYAFAPFLWIPLSHRLGRRPVLLASHLVALLAAIGVGRAQSYSQALGCRMLMGFGGSAGLCISTAAISDMFFLHEKGTRLGLNGMLFVVAPYIGGVAGGAIQQNKHLGWRWAMYIAAICYAVQLVLQCLLVPETIYDKDVAAAEPPEAKATLYRRLGFRTPKPAPGETWAATFRMPFSMFAYPAVVLPCFWASTCIMTEVANTAGLSLNFGSGTRFDFSVAQVGYCFFAGLIGSSLGEVCAGPLCDLTAKRSLRSGVAWVPEKLLKLFLSGLFTTFAGLLVYGFTLEYVQTSQWAVPLVGLGLFVFGQEIVVTVLLAYMTECYRDRAVECTIVFQFFLNLMCFPPPFFTPLWIAKKGGAKEAHVEVLDDLAHVVAVTRVRAGIHGAQFLACLHDALGAWPPHRIVGRKRCLEILPASHATEHVRKDEGVFDAHAGARGLVRRCGVGRVAEKAQQAIVVCRCLDVMVERPLHGLGTFDELDETIVDIEEIHADRLQRNTAGPLWVCPRPIHKATRHYVAFSAGRDGIRHDVDTRPVEALGITGILCAEHGLSCGHGHDRADTPTFTCKLLHVRHALVELHGIVRDFAGKDVQQVAAMCAGPLVAFGAKRSRCPSARLAEPRLRIHGFHGHVELLFRQVARGNGVVECPQLGADEIQGPESVRAKTDASADDAVLCGGLVYGKGHVVAETAHGQG</sequence>
<feature type="transmembrane region" description="Helical" evidence="6">
    <location>
        <begin position="371"/>
        <end position="389"/>
    </location>
</feature>
<dbReference type="Pfam" id="PF07690">
    <property type="entry name" value="MFS_1"/>
    <property type="match status" value="1"/>
</dbReference>